<dbReference type="PANTHER" id="PTHR35147:SF3">
    <property type="entry name" value="CHEMORECEPTOR GLUTAMINE DEAMIDASE CHED 1-RELATED"/>
    <property type="match status" value="1"/>
</dbReference>
<organism evidence="4 5">
    <name type="scientific">Hydrocarboniclastica marina</name>
    <dbReference type="NCBI Taxonomy" id="2259620"/>
    <lineage>
        <taxon>Bacteria</taxon>
        <taxon>Pseudomonadati</taxon>
        <taxon>Pseudomonadota</taxon>
        <taxon>Gammaproteobacteria</taxon>
        <taxon>Alteromonadales</taxon>
        <taxon>Alteromonadaceae</taxon>
        <taxon>Hydrocarboniclastica</taxon>
    </lineage>
</organism>
<keyword evidence="5" id="KW-1185">Reference proteome</keyword>
<dbReference type="InterPro" id="IPR038592">
    <property type="entry name" value="CheD-like_sf"/>
</dbReference>
<dbReference type="EMBL" id="CP031093">
    <property type="protein sequence ID" value="QCF26101.1"/>
    <property type="molecule type" value="Genomic_DNA"/>
</dbReference>
<gene>
    <name evidence="3" type="primary">cheD</name>
    <name evidence="4" type="ORF">soil367_09255</name>
</gene>
<dbReference type="InterPro" id="IPR005659">
    <property type="entry name" value="Chemorcpt_Glu_NH3ase_CheD"/>
</dbReference>
<dbReference type="PANTHER" id="PTHR35147">
    <property type="entry name" value="CHEMORECEPTOR GLUTAMINE DEAMIDASE CHED-RELATED"/>
    <property type="match status" value="1"/>
</dbReference>
<protein>
    <recommendedName>
        <fullName evidence="3">Probable chemoreceptor glutamine deamidase CheD</fullName>
        <ecNumber evidence="3">3.5.1.44</ecNumber>
    </recommendedName>
</protein>
<dbReference type="Pfam" id="PF03975">
    <property type="entry name" value="CheD"/>
    <property type="match status" value="1"/>
</dbReference>
<dbReference type="GO" id="GO:0050568">
    <property type="term" value="F:protein-glutamine glutaminase activity"/>
    <property type="evidence" value="ECO:0007669"/>
    <property type="project" value="UniProtKB-UniRule"/>
</dbReference>
<dbReference type="HAMAP" id="MF_01440">
    <property type="entry name" value="CheD"/>
    <property type="match status" value="1"/>
</dbReference>
<keyword evidence="1 3" id="KW-0145">Chemotaxis</keyword>
<evidence type="ECO:0000313" key="5">
    <source>
        <dbReference type="Proteomes" id="UP000298049"/>
    </source>
</evidence>
<name>A0A4P7XGH8_9ALTE</name>
<dbReference type="KEGG" id="hmi:soil367_09255"/>
<sequence>MIHRLGSAIDIFLHPGEHDFVDEHFNLRTTLGSCVSIVLWHPTRHLGGMCHYLLPEGKRSKDEPLNGKYADQAFELLLGQVRKHGTQLDQYQVKLFGGGNMFPGCMASAPGVASRNIEAARRIVARHRLNVTAESLGGAGHRNLVFEVASGDVWVQHINIENERVAGNMQA</sequence>
<dbReference type="RefSeq" id="WP_136548824.1">
    <property type="nucleotide sequence ID" value="NZ_CP031093.1"/>
</dbReference>
<dbReference type="CDD" id="cd16352">
    <property type="entry name" value="CheD"/>
    <property type="match status" value="1"/>
</dbReference>
<dbReference type="InterPro" id="IPR011324">
    <property type="entry name" value="Cytotoxic_necrot_fac-like_cat"/>
</dbReference>
<comment type="function">
    <text evidence="3">Probably deamidates glutamine residues to glutamate on methyl-accepting chemotaxis receptors (MCPs), playing an important role in chemotaxis.</text>
</comment>
<evidence type="ECO:0000256" key="1">
    <source>
        <dbReference type="ARBA" id="ARBA00022500"/>
    </source>
</evidence>
<evidence type="ECO:0000313" key="4">
    <source>
        <dbReference type="EMBL" id="QCF26101.1"/>
    </source>
</evidence>
<comment type="catalytic activity">
    <reaction evidence="3">
        <text>L-glutaminyl-[protein] + H2O = L-glutamyl-[protein] + NH4(+)</text>
        <dbReference type="Rhea" id="RHEA:16441"/>
        <dbReference type="Rhea" id="RHEA-COMP:10207"/>
        <dbReference type="Rhea" id="RHEA-COMP:10208"/>
        <dbReference type="ChEBI" id="CHEBI:15377"/>
        <dbReference type="ChEBI" id="CHEBI:28938"/>
        <dbReference type="ChEBI" id="CHEBI:29973"/>
        <dbReference type="ChEBI" id="CHEBI:30011"/>
        <dbReference type="EC" id="3.5.1.44"/>
    </reaction>
</comment>
<dbReference type="Proteomes" id="UP000298049">
    <property type="component" value="Chromosome"/>
</dbReference>
<reference evidence="4 5" key="1">
    <citation type="submission" date="2018-07" db="EMBL/GenBank/DDBJ databases">
        <title>Marsedoiliclastica nanhaica gen. nov. sp. nov., a novel marine hydrocarbonoclastic bacterium isolated from an in-situ enriched hydrocarbon-degrading consortium in deep-sea sediment.</title>
        <authorList>
            <person name="Dong C."/>
            <person name="Ma T."/>
            <person name="Liu R."/>
            <person name="Shao Z."/>
        </authorList>
    </citation>
    <scope>NUCLEOTIDE SEQUENCE [LARGE SCALE GENOMIC DNA]</scope>
    <source>
        <strain evidence="5">soil36-7</strain>
    </source>
</reference>
<dbReference type="OrthoDB" id="9807202at2"/>
<proteinExistence type="inferred from homology"/>
<evidence type="ECO:0000256" key="3">
    <source>
        <dbReference type="HAMAP-Rule" id="MF_01440"/>
    </source>
</evidence>
<accession>A0A4P7XGH8</accession>
<dbReference type="EC" id="3.5.1.44" evidence="3"/>
<dbReference type="AlphaFoldDB" id="A0A4P7XGH8"/>
<dbReference type="Gene3D" id="3.30.1330.200">
    <property type="match status" value="1"/>
</dbReference>
<keyword evidence="2 3" id="KW-0378">Hydrolase</keyword>
<comment type="similarity">
    <text evidence="3">Belongs to the CheD family.</text>
</comment>
<dbReference type="SUPFAM" id="SSF64438">
    <property type="entry name" value="CNF1/YfiH-like putative cysteine hydrolases"/>
    <property type="match status" value="1"/>
</dbReference>
<dbReference type="GO" id="GO:0006935">
    <property type="term" value="P:chemotaxis"/>
    <property type="evidence" value="ECO:0007669"/>
    <property type="project" value="UniProtKB-UniRule"/>
</dbReference>
<evidence type="ECO:0000256" key="2">
    <source>
        <dbReference type="ARBA" id="ARBA00022801"/>
    </source>
</evidence>